<evidence type="ECO:0000313" key="1">
    <source>
        <dbReference type="EMBL" id="GAA4090719.1"/>
    </source>
</evidence>
<gene>
    <name evidence="1" type="ORF">GCM10022392_10480</name>
</gene>
<accession>A0ABP7WM61</accession>
<reference evidence="2" key="1">
    <citation type="journal article" date="2019" name="Int. J. Syst. Evol. Microbiol.">
        <title>The Global Catalogue of Microorganisms (GCM) 10K type strain sequencing project: providing services to taxonomists for standard genome sequencing and annotation.</title>
        <authorList>
            <consortium name="The Broad Institute Genomics Platform"/>
            <consortium name="The Broad Institute Genome Sequencing Center for Infectious Disease"/>
            <person name="Wu L."/>
            <person name="Ma J."/>
        </authorList>
    </citation>
    <scope>NUCLEOTIDE SEQUENCE [LARGE SCALE GENOMIC DNA]</scope>
    <source>
        <strain evidence="2">JCM 17085</strain>
    </source>
</reference>
<name>A0ABP7WM61_9SPHI</name>
<dbReference type="RefSeq" id="WP_345101494.1">
    <property type="nucleotide sequence ID" value="NZ_BAABCV010000003.1"/>
</dbReference>
<evidence type="ECO:0000313" key="2">
    <source>
        <dbReference type="Proteomes" id="UP001500841"/>
    </source>
</evidence>
<comment type="caution">
    <text evidence="1">The sequence shown here is derived from an EMBL/GenBank/DDBJ whole genome shotgun (WGS) entry which is preliminary data.</text>
</comment>
<protein>
    <submittedName>
        <fullName evidence="1">Uncharacterized protein</fullName>
    </submittedName>
</protein>
<organism evidence="1 2">
    <name type="scientific">Mucilaginibacter panaciglaebae</name>
    <dbReference type="NCBI Taxonomy" id="502331"/>
    <lineage>
        <taxon>Bacteria</taxon>
        <taxon>Pseudomonadati</taxon>
        <taxon>Bacteroidota</taxon>
        <taxon>Sphingobacteriia</taxon>
        <taxon>Sphingobacteriales</taxon>
        <taxon>Sphingobacteriaceae</taxon>
        <taxon>Mucilaginibacter</taxon>
    </lineage>
</organism>
<sequence length="139" mass="15894">MTLQEKIEQSSSFLFFKSHDIEKSPDMCGLLFDNPLVGREAFEEILVSTEKSFIRVTFYLLGNTLRLIINDIKNDHIVTVNNLSISGSDLLELKGAYRSHPHYSFGFGIFENTNGQIAIYPVTQQEVVLTIKSWEIVEY</sequence>
<dbReference type="EMBL" id="BAABCV010000003">
    <property type="protein sequence ID" value="GAA4090719.1"/>
    <property type="molecule type" value="Genomic_DNA"/>
</dbReference>
<proteinExistence type="predicted"/>
<keyword evidence="2" id="KW-1185">Reference proteome</keyword>
<dbReference type="Proteomes" id="UP001500841">
    <property type="component" value="Unassembled WGS sequence"/>
</dbReference>